<keyword evidence="7" id="KW-0325">Glycoprotein</keyword>
<evidence type="ECO:0000256" key="2">
    <source>
        <dbReference type="ARBA" id="ARBA00022722"/>
    </source>
</evidence>
<evidence type="ECO:0000313" key="9">
    <source>
        <dbReference type="EMBL" id="KAK9422884.1"/>
    </source>
</evidence>
<evidence type="ECO:0000256" key="6">
    <source>
        <dbReference type="ARBA" id="ARBA00023157"/>
    </source>
</evidence>
<dbReference type="InterPro" id="IPR003154">
    <property type="entry name" value="S1/P1nuclease"/>
</dbReference>
<gene>
    <name evidence="9" type="ORF">SUNI508_04551</name>
</gene>
<keyword evidence="8" id="KW-0732">Signal</keyword>
<keyword evidence="10" id="KW-1185">Reference proteome</keyword>
<evidence type="ECO:0000256" key="5">
    <source>
        <dbReference type="ARBA" id="ARBA00022801"/>
    </source>
</evidence>
<keyword evidence="4" id="KW-0255">Endonuclease</keyword>
<dbReference type="Pfam" id="PF02265">
    <property type="entry name" value="S1-P1_nuclease"/>
    <property type="match status" value="1"/>
</dbReference>
<sequence>MHSETLFSQLAALAALTVPVQSWHTEVHNQIGFMADTMISEATRNMVSTILEPEYLGSLGRAGAWADTVRKGPHAYSYGWHFISAKDDPPNDCGLYYHRDCQKGGCVVQQIANQTNILEKCLVAVRDQREGDSPGKIVCSEALKWITHFAGDVAQPLHTSERSVGGNSVKVKFNGTDTNLHQAWDREILYALAPLPNGLPATELHPFFAGLVSRIKADSFRAPRSTWAMCDLDARRGTYCAEQWAKDSNAIVCDYAYGRFVNGSDLLTGDDRYADGAFPIIEQQVSKAAFRLTGWLNSLVERVLIKGAEGKKLGKIRLNAQSDASIGSEL</sequence>
<name>A0ABR2V7K3_9PEZI</name>
<dbReference type="InterPro" id="IPR008947">
    <property type="entry name" value="PLipase_C/P1_nuclease_dom_sf"/>
</dbReference>
<evidence type="ECO:0000256" key="8">
    <source>
        <dbReference type="SAM" id="SignalP"/>
    </source>
</evidence>
<keyword evidence="5" id="KW-0378">Hydrolase</keyword>
<keyword evidence="3" id="KW-0479">Metal-binding</keyword>
<accession>A0ABR2V7K3</accession>
<reference evidence="9 10" key="1">
    <citation type="journal article" date="2024" name="J. Plant Pathol.">
        <title>Sequence and assembly of the genome of Seiridium unicorne, isolate CBS 538.82, causal agent of cypress canker disease.</title>
        <authorList>
            <person name="Scali E."/>
            <person name="Rocca G.D."/>
            <person name="Danti R."/>
            <person name="Garbelotto M."/>
            <person name="Barberini S."/>
            <person name="Baroncelli R."/>
            <person name="Emiliani G."/>
        </authorList>
    </citation>
    <scope>NUCLEOTIDE SEQUENCE [LARGE SCALE GENOMIC DNA]</scope>
    <source>
        <strain evidence="9 10">BM-138-508</strain>
    </source>
</reference>
<feature type="signal peptide" evidence="8">
    <location>
        <begin position="1"/>
        <end position="22"/>
    </location>
</feature>
<evidence type="ECO:0000256" key="1">
    <source>
        <dbReference type="ARBA" id="ARBA00009547"/>
    </source>
</evidence>
<feature type="chain" id="PRO_5045163968" evidence="8">
    <location>
        <begin position="23"/>
        <end position="330"/>
    </location>
</feature>
<evidence type="ECO:0000256" key="4">
    <source>
        <dbReference type="ARBA" id="ARBA00022759"/>
    </source>
</evidence>
<comment type="similarity">
    <text evidence="1">Belongs to the nuclease type I family.</text>
</comment>
<organism evidence="9 10">
    <name type="scientific">Seiridium unicorne</name>
    <dbReference type="NCBI Taxonomy" id="138068"/>
    <lineage>
        <taxon>Eukaryota</taxon>
        <taxon>Fungi</taxon>
        <taxon>Dikarya</taxon>
        <taxon>Ascomycota</taxon>
        <taxon>Pezizomycotina</taxon>
        <taxon>Sordariomycetes</taxon>
        <taxon>Xylariomycetidae</taxon>
        <taxon>Amphisphaeriales</taxon>
        <taxon>Sporocadaceae</taxon>
        <taxon>Seiridium</taxon>
    </lineage>
</organism>
<dbReference type="Gene3D" id="1.10.575.10">
    <property type="entry name" value="P1 Nuclease"/>
    <property type="match status" value="1"/>
</dbReference>
<protein>
    <submittedName>
        <fullName evidence="9">S1/P1 nuclease-domain-containing protein</fullName>
    </submittedName>
</protein>
<evidence type="ECO:0000313" key="10">
    <source>
        <dbReference type="Proteomes" id="UP001408356"/>
    </source>
</evidence>
<keyword evidence="2" id="KW-0540">Nuclease</keyword>
<evidence type="ECO:0000256" key="7">
    <source>
        <dbReference type="ARBA" id="ARBA00023180"/>
    </source>
</evidence>
<proteinExistence type="inferred from homology"/>
<keyword evidence="6" id="KW-1015">Disulfide bond</keyword>
<dbReference type="EMBL" id="JARVKF010000101">
    <property type="protein sequence ID" value="KAK9422884.1"/>
    <property type="molecule type" value="Genomic_DNA"/>
</dbReference>
<dbReference type="Proteomes" id="UP001408356">
    <property type="component" value="Unassembled WGS sequence"/>
</dbReference>
<dbReference type="CDD" id="cd11010">
    <property type="entry name" value="S1-P1_nuclease"/>
    <property type="match status" value="1"/>
</dbReference>
<dbReference type="SUPFAM" id="SSF48537">
    <property type="entry name" value="Phospholipase C/P1 nuclease"/>
    <property type="match status" value="1"/>
</dbReference>
<dbReference type="PANTHER" id="PTHR33146">
    <property type="entry name" value="ENDONUCLEASE 4"/>
    <property type="match status" value="1"/>
</dbReference>
<dbReference type="PANTHER" id="PTHR33146:SF26">
    <property type="entry name" value="ENDONUCLEASE 4"/>
    <property type="match status" value="1"/>
</dbReference>
<comment type="caution">
    <text evidence="9">The sequence shown here is derived from an EMBL/GenBank/DDBJ whole genome shotgun (WGS) entry which is preliminary data.</text>
</comment>
<evidence type="ECO:0000256" key="3">
    <source>
        <dbReference type="ARBA" id="ARBA00022723"/>
    </source>
</evidence>